<evidence type="ECO:0000313" key="2">
    <source>
        <dbReference type="Proteomes" id="UP001303647"/>
    </source>
</evidence>
<dbReference type="Proteomes" id="UP001303647">
    <property type="component" value="Unassembled WGS sequence"/>
</dbReference>
<organism evidence="1 2">
    <name type="scientific">Corynascus novoguineensis</name>
    <dbReference type="NCBI Taxonomy" id="1126955"/>
    <lineage>
        <taxon>Eukaryota</taxon>
        <taxon>Fungi</taxon>
        <taxon>Dikarya</taxon>
        <taxon>Ascomycota</taxon>
        <taxon>Pezizomycotina</taxon>
        <taxon>Sordariomycetes</taxon>
        <taxon>Sordariomycetidae</taxon>
        <taxon>Sordariales</taxon>
        <taxon>Chaetomiaceae</taxon>
        <taxon>Corynascus</taxon>
    </lineage>
</organism>
<proteinExistence type="predicted"/>
<keyword evidence="2" id="KW-1185">Reference proteome</keyword>
<reference evidence="1" key="2">
    <citation type="submission" date="2023-05" db="EMBL/GenBank/DDBJ databases">
        <authorList>
            <consortium name="Lawrence Berkeley National Laboratory"/>
            <person name="Steindorff A."/>
            <person name="Hensen N."/>
            <person name="Bonometti L."/>
            <person name="Westerberg I."/>
            <person name="Brannstrom I.O."/>
            <person name="Guillou S."/>
            <person name="Cros-Aarteil S."/>
            <person name="Calhoun S."/>
            <person name="Haridas S."/>
            <person name="Kuo A."/>
            <person name="Mondo S."/>
            <person name="Pangilinan J."/>
            <person name="Riley R."/>
            <person name="Labutti K."/>
            <person name="Andreopoulos B."/>
            <person name="Lipzen A."/>
            <person name="Chen C."/>
            <person name="Yanf M."/>
            <person name="Daum C."/>
            <person name="Ng V."/>
            <person name="Clum A."/>
            <person name="Ohm R."/>
            <person name="Martin F."/>
            <person name="Silar P."/>
            <person name="Natvig D."/>
            <person name="Lalanne C."/>
            <person name="Gautier V."/>
            <person name="Ament-Velasquez S.L."/>
            <person name="Kruys A."/>
            <person name="Hutchinson M.I."/>
            <person name="Powell A.J."/>
            <person name="Barry K."/>
            <person name="Miller A.N."/>
            <person name="Grigoriev I.V."/>
            <person name="Debuchy R."/>
            <person name="Gladieux P."/>
            <person name="Thoren M.H."/>
            <person name="Johannesson H."/>
        </authorList>
    </citation>
    <scope>NUCLEOTIDE SEQUENCE</scope>
    <source>
        <strain evidence="1">CBS 359.72</strain>
    </source>
</reference>
<feature type="non-terminal residue" evidence="1">
    <location>
        <position position="1"/>
    </location>
</feature>
<dbReference type="AlphaFoldDB" id="A0AAN7CK50"/>
<comment type="caution">
    <text evidence="1">The sequence shown here is derived from an EMBL/GenBank/DDBJ whole genome shotgun (WGS) entry which is preliminary data.</text>
</comment>
<reference evidence="1" key="1">
    <citation type="journal article" date="2023" name="Mol. Phylogenet. Evol.">
        <title>Genome-scale phylogeny and comparative genomics of the fungal order Sordariales.</title>
        <authorList>
            <person name="Hensen N."/>
            <person name="Bonometti L."/>
            <person name="Westerberg I."/>
            <person name="Brannstrom I.O."/>
            <person name="Guillou S."/>
            <person name="Cros-Aarteil S."/>
            <person name="Calhoun S."/>
            <person name="Haridas S."/>
            <person name="Kuo A."/>
            <person name="Mondo S."/>
            <person name="Pangilinan J."/>
            <person name="Riley R."/>
            <person name="LaButti K."/>
            <person name="Andreopoulos B."/>
            <person name="Lipzen A."/>
            <person name="Chen C."/>
            <person name="Yan M."/>
            <person name="Daum C."/>
            <person name="Ng V."/>
            <person name="Clum A."/>
            <person name="Steindorff A."/>
            <person name="Ohm R.A."/>
            <person name="Martin F."/>
            <person name="Silar P."/>
            <person name="Natvig D.O."/>
            <person name="Lalanne C."/>
            <person name="Gautier V."/>
            <person name="Ament-Velasquez S.L."/>
            <person name="Kruys A."/>
            <person name="Hutchinson M.I."/>
            <person name="Powell A.J."/>
            <person name="Barry K."/>
            <person name="Miller A.N."/>
            <person name="Grigoriev I.V."/>
            <person name="Debuchy R."/>
            <person name="Gladieux P."/>
            <person name="Hiltunen Thoren M."/>
            <person name="Johannesson H."/>
        </authorList>
    </citation>
    <scope>NUCLEOTIDE SEQUENCE</scope>
    <source>
        <strain evidence="1">CBS 359.72</strain>
    </source>
</reference>
<name>A0AAN7CK50_9PEZI</name>
<evidence type="ECO:0000313" key="1">
    <source>
        <dbReference type="EMBL" id="KAK4243265.1"/>
    </source>
</evidence>
<protein>
    <submittedName>
        <fullName evidence="1">Uncharacterized protein</fullName>
    </submittedName>
</protein>
<dbReference type="EMBL" id="MU857841">
    <property type="protein sequence ID" value="KAK4243265.1"/>
    <property type="molecule type" value="Genomic_DNA"/>
</dbReference>
<gene>
    <name evidence="1" type="ORF">C7999DRAFT_18369</name>
</gene>
<sequence length="335" mass="37804">IKLRTLTRETKSATSVLWPLPQLPTKEMRFVDLERYHENPEVIRMSAFNCNDPAIVGYSVHHSHRFLSVHAHIPGENTTFYQSNPSFHAVWQYMPVDRDEAVVEIWKHCENSLLQNTSLVVYLHLLAMRNVNTYMAKRPGKQTSRIFYNTSSAGIYLLGFETPSPTPNSQRPTLPTPPSFSPTLYQEFYYYTSAALDGVTTVTPSLHQVAGTSVSISLLLHDSNARATSFVGQIRLDSLGCPLEVGASQRVWLRFLSMRMGGHCVARVATSLPSDIDAHTLTWLALPYYGIPEWWFLHRQCRVHHEGQASPATSKVPAGQYQRLLEEQEPGHGAQ</sequence>
<accession>A0AAN7CK50</accession>